<comment type="caution">
    <text evidence="1">The sequence shown here is derived from an EMBL/GenBank/DDBJ whole genome shotgun (WGS) entry which is preliminary data.</text>
</comment>
<dbReference type="Proteomes" id="UP001163603">
    <property type="component" value="Chromosome 3"/>
</dbReference>
<sequence>MRENRDEGIDVDFERDDDNDVVGRNIELEHVPIKFPSSSLNKRKIEGTNNNMKKGKSSVASSLKENIDSLIAMLSDKSTAESSSSLQHELTRIECMDMLKKMPGIEISSPLSFYASNLFTKKDMRELFFWHDDNEVRLNWLKYNYMKSEGKSP</sequence>
<protein>
    <submittedName>
        <fullName evidence="1">Uncharacterized protein</fullName>
    </submittedName>
</protein>
<name>A0ACC0Z9K3_9ROSI</name>
<evidence type="ECO:0000313" key="1">
    <source>
        <dbReference type="EMBL" id="KAJ0046543.1"/>
    </source>
</evidence>
<gene>
    <name evidence="1" type="ORF">Pint_05010</name>
</gene>
<keyword evidence="2" id="KW-1185">Reference proteome</keyword>
<reference evidence="2" key="1">
    <citation type="journal article" date="2023" name="G3 (Bethesda)">
        <title>Genome assembly and association tests identify interacting loci associated with vigor, precocity, and sex in interspecific pistachio rootstocks.</title>
        <authorList>
            <person name="Palmer W."/>
            <person name="Jacygrad E."/>
            <person name="Sagayaradj S."/>
            <person name="Cavanaugh K."/>
            <person name="Han R."/>
            <person name="Bertier L."/>
            <person name="Beede B."/>
            <person name="Kafkas S."/>
            <person name="Golino D."/>
            <person name="Preece J."/>
            <person name="Michelmore R."/>
        </authorList>
    </citation>
    <scope>NUCLEOTIDE SEQUENCE [LARGE SCALE GENOMIC DNA]</scope>
</reference>
<organism evidence="1 2">
    <name type="scientific">Pistacia integerrima</name>
    <dbReference type="NCBI Taxonomy" id="434235"/>
    <lineage>
        <taxon>Eukaryota</taxon>
        <taxon>Viridiplantae</taxon>
        <taxon>Streptophyta</taxon>
        <taxon>Embryophyta</taxon>
        <taxon>Tracheophyta</taxon>
        <taxon>Spermatophyta</taxon>
        <taxon>Magnoliopsida</taxon>
        <taxon>eudicotyledons</taxon>
        <taxon>Gunneridae</taxon>
        <taxon>Pentapetalae</taxon>
        <taxon>rosids</taxon>
        <taxon>malvids</taxon>
        <taxon>Sapindales</taxon>
        <taxon>Anacardiaceae</taxon>
        <taxon>Pistacia</taxon>
    </lineage>
</organism>
<dbReference type="EMBL" id="CM047738">
    <property type="protein sequence ID" value="KAJ0046543.1"/>
    <property type="molecule type" value="Genomic_DNA"/>
</dbReference>
<evidence type="ECO:0000313" key="2">
    <source>
        <dbReference type="Proteomes" id="UP001163603"/>
    </source>
</evidence>
<proteinExistence type="predicted"/>
<accession>A0ACC0Z9K3</accession>